<dbReference type="Pfam" id="PF10536">
    <property type="entry name" value="PMD"/>
    <property type="match status" value="1"/>
</dbReference>
<keyword evidence="4" id="KW-1185">Reference proteome</keyword>
<evidence type="ECO:0000313" key="4">
    <source>
        <dbReference type="Proteomes" id="UP000289738"/>
    </source>
</evidence>
<dbReference type="PANTHER" id="PTHR46033">
    <property type="entry name" value="PROTEIN MAIN-LIKE 2"/>
    <property type="match status" value="1"/>
</dbReference>
<proteinExistence type="predicted"/>
<dbReference type="GO" id="GO:0010073">
    <property type="term" value="P:meristem maintenance"/>
    <property type="evidence" value="ECO:0007669"/>
    <property type="project" value="InterPro"/>
</dbReference>
<comment type="caution">
    <text evidence="3">The sequence shown here is derived from an EMBL/GenBank/DDBJ whole genome shotgun (WGS) entry which is preliminary data.</text>
</comment>
<dbReference type="EMBL" id="SDMP01000008">
    <property type="protein sequence ID" value="RYR42068.1"/>
    <property type="molecule type" value="Genomic_DNA"/>
</dbReference>
<feature type="domain" description="Aminotransferase-like plant mobile" evidence="2">
    <location>
        <begin position="75"/>
        <end position="177"/>
    </location>
</feature>
<accession>A0A445BTX0</accession>
<evidence type="ECO:0000256" key="1">
    <source>
        <dbReference type="SAM" id="MobiDB-lite"/>
    </source>
</evidence>
<name>A0A445BTX0_ARAHY</name>
<feature type="region of interest" description="Disordered" evidence="1">
    <location>
        <begin position="1"/>
        <end position="27"/>
    </location>
</feature>
<evidence type="ECO:0000313" key="3">
    <source>
        <dbReference type="EMBL" id="RYR42068.1"/>
    </source>
</evidence>
<gene>
    <name evidence="3" type="ORF">Ahy_A08g038515</name>
</gene>
<protein>
    <recommendedName>
        <fullName evidence="2">Aminotransferase-like plant mobile domain-containing protein</fullName>
    </recommendedName>
</protein>
<organism evidence="3 4">
    <name type="scientific">Arachis hypogaea</name>
    <name type="common">Peanut</name>
    <dbReference type="NCBI Taxonomy" id="3818"/>
    <lineage>
        <taxon>Eukaryota</taxon>
        <taxon>Viridiplantae</taxon>
        <taxon>Streptophyta</taxon>
        <taxon>Embryophyta</taxon>
        <taxon>Tracheophyta</taxon>
        <taxon>Spermatophyta</taxon>
        <taxon>Magnoliopsida</taxon>
        <taxon>eudicotyledons</taxon>
        <taxon>Gunneridae</taxon>
        <taxon>Pentapetalae</taxon>
        <taxon>rosids</taxon>
        <taxon>fabids</taxon>
        <taxon>Fabales</taxon>
        <taxon>Fabaceae</taxon>
        <taxon>Papilionoideae</taxon>
        <taxon>50 kb inversion clade</taxon>
        <taxon>dalbergioids sensu lato</taxon>
        <taxon>Dalbergieae</taxon>
        <taxon>Pterocarpus clade</taxon>
        <taxon>Arachis</taxon>
    </lineage>
</organism>
<reference evidence="3 4" key="1">
    <citation type="submission" date="2019-01" db="EMBL/GenBank/DDBJ databases">
        <title>Sequencing of cultivated peanut Arachis hypogaea provides insights into genome evolution and oil improvement.</title>
        <authorList>
            <person name="Chen X."/>
        </authorList>
    </citation>
    <scope>NUCLEOTIDE SEQUENCE [LARGE SCALE GENOMIC DNA]</scope>
    <source>
        <strain evidence="4">cv. Fuhuasheng</strain>
        <tissue evidence="3">Leaves</tissue>
    </source>
</reference>
<dbReference type="Proteomes" id="UP000289738">
    <property type="component" value="Chromosome A08"/>
</dbReference>
<dbReference type="InterPro" id="IPR019557">
    <property type="entry name" value="AminoTfrase-like_pln_mobile"/>
</dbReference>
<dbReference type="PANTHER" id="PTHR46033:SF8">
    <property type="entry name" value="PROTEIN MAINTENANCE OF MERISTEMS-LIKE"/>
    <property type="match status" value="1"/>
</dbReference>
<dbReference type="AlphaFoldDB" id="A0A445BTX0"/>
<dbReference type="InterPro" id="IPR044824">
    <property type="entry name" value="MAIN-like"/>
</dbReference>
<evidence type="ECO:0000259" key="2">
    <source>
        <dbReference type="Pfam" id="PF10536"/>
    </source>
</evidence>
<sequence>MEQKLKKKFRENEDEEHSPGFEKPVKTKRTCRVTGFRTRGEEEAALARLLLPRRVSHRVPPPDAILPYLREGAQKREAFSLKVTWLRDRLRQMLSDTSDPDTLRQYARFYIMLMIGGYLLSNKSNNTVHLRWMPFLDDFERCRRLSCGSAVLAWTYHSFCHAAHCWTTDIAGCTPLLISLEQQTRDHHQQRLLRWRRDLDRVIFDEFVWTPSNDPVFQGMCPQWLREEAECGTWMSVVPLICFNIVEFYQADRVKRQFNGEH</sequence>